<name>A0A1Y3ASC0_EURMA</name>
<gene>
    <name evidence="2" type="ORF">BLA29_010544</name>
</gene>
<sequence>MSQQNNTDDNCLEYLSSPLAPPPYSIRSRSVGPISSPAARHSNGNDWTNTFCDLGRTVNVNLPHDVARNVLTLIRLG</sequence>
<evidence type="ECO:0000313" key="2">
    <source>
        <dbReference type="EMBL" id="OTF71341.1"/>
    </source>
</evidence>
<organism evidence="2 3">
    <name type="scientific">Euroglyphus maynei</name>
    <name type="common">Mayne's house dust mite</name>
    <dbReference type="NCBI Taxonomy" id="6958"/>
    <lineage>
        <taxon>Eukaryota</taxon>
        <taxon>Metazoa</taxon>
        <taxon>Ecdysozoa</taxon>
        <taxon>Arthropoda</taxon>
        <taxon>Chelicerata</taxon>
        <taxon>Arachnida</taxon>
        <taxon>Acari</taxon>
        <taxon>Acariformes</taxon>
        <taxon>Sarcoptiformes</taxon>
        <taxon>Astigmata</taxon>
        <taxon>Psoroptidia</taxon>
        <taxon>Analgoidea</taxon>
        <taxon>Pyroglyphidae</taxon>
        <taxon>Pyroglyphinae</taxon>
        <taxon>Euroglyphus</taxon>
    </lineage>
</organism>
<feature type="region of interest" description="Disordered" evidence="1">
    <location>
        <begin position="1"/>
        <end position="46"/>
    </location>
</feature>
<protein>
    <submittedName>
        <fullName evidence="2">Uncharacterized protein</fullName>
    </submittedName>
</protein>
<feature type="non-terminal residue" evidence="2">
    <location>
        <position position="77"/>
    </location>
</feature>
<dbReference type="Proteomes" id="UP000194236">
    <property type="component" value="Unassembled WGS sequence"/>
</dbReference>
<evidence type="ECO:0000256" key="1">
    <source>
        <dbReference type="SAM" id="MobiDB-lite"/>
    </source>
</evidence>
<reference evidence="2 3" key="1">
    <citation type="submission" date="2017-03" db="EMBL/GenBank/DDBJ databases">
        <title>Genome Survey of Euroglyphus maynei.</title>
        <authorList>
            <person name="Arlian L.G."/>
            <person name="Morgan M.S."/>
            <person name="Rider S.D."/>
        </authorList>
    </citation>
    <scope>NUCLEOTIDE SEQUENCE [LARGE SCALE GENOMIC DNA]</scope>
    <source>
        <strain evidence="2">Arlian Lab</strain>
        <tissue evidence="2">Whole body</tissue>
    </source>
</reference>
<dbReference type="EMBL" id="MUJZ01061549">
    <property type="protein sequence ID" value="OTF71341.1"/>
    <property type="molecule type" value="Genomic_DNA"/>
</dbReference>
<comment type="caution">
    <text evidence="2">The sequence shown here is derived from an EMBL/GenBank/DDBJ whole genome shotgun (WGS) entry which is preliminary data.</text>
</comment>
<accession>A0A1Y3ASC0</accession>
<dbReference type="AlphaFoldDB" id="A0A1Y3ASC0"/>
<keyword evidence="3" id="KW-1185">Reference proteome</keyword>
<dbReference type="OrthoDB" id="10413540at2759"/>
<evidence type="ECO:0000313" key="3">
    <source>
        <dbReference type="Proteomes" id="UP000194236"/>
    </source>
</evidence>
<proteinExistence type="predicted"/>